<dbReference type="GO" id="GO:0046872">
    <property type="term" value="F:metal ion binding"/>
    <property type="evidence" value="ECO:0007669"/>
    <property type="project" value="UniProtKB-KW"/>
</dbReference>
<gene>
    <name evidence="10" type="ORF">LX59_02226</name>
</gene>
<comment type="pathway">
    <text evidence="2">Bacterial outer membrane biogenesis; LPS core biosynthesis.</text>
</comment>
<sequence>MSHTTAQPLHIAFAVDEHYVQPMGVNIASILAHNPDLDMIFHVFCIELSTDHQDRLQHLAQQSGKTIHIHPLPSLPALTEPEHSGHYSQAIHLRLSIPQALAPITDRVLYLDADMLCLGEISKLAQLDLSEVTVAAVRDFNALSMRTRLSYQHCTLRDYFNAGLLLINIPRWLEQRVSERTLDKMLNPTLKLKYRDQDALNLVLDAQVRVLDSVWNHQCSLTRSLRKAQLELDAPADTRFIHFIGPLKPWRSWNPHASRALFVQYQSQSPWAGLDLDDHFSERERYVYTRFMYRTLFRQRRYLQGMRWYLRFRALKAKAA</sequence>
<keyword evidence="7" id="KW-0460">Magnesium</keyword>
<evidence type="ECO:0000256" key="3">
    <source>
        <dbReference type="ARBA" id="ARBA00006351"/>
    </source>
</evidence>
<dbReference type="InterPro" id="IPR013645">
    <property type="entry name" value="Glyco_transf_8N"/>
</dbReference>
<dbReference type="Pfam" id="PF08437">
    <property type="entry name" value="Glyco_transf_8C"/>
    <property type="match status" value="1"/>
</dbReference>
<keyword evidence="8" id="KW-0448">Lipopolysaccharide biosynthesis</keyword>
<dbReference type="CDD" id="cd04194">
    <property type="entry name" value="GT8_A4GalT_like"/>
    <property type="match status" value="1"/>
</dbReference>
<accession>A0A562I155</accession>
<keyword evidence="5 10" id="KW-0808">Transferase</keyword>
<comment type="similarity">
    <text evidence="3">Belongs to the glycosyltransferase 8 family.</text>
</comment>
<proteinExistence type="inferred from homology"/>
<evidence type="ECO:0000256" key="2">
    <source>
        <dbReference type="ARBA" id="ARBA00004713"/>
    </source>
</evidence>
<evidence type="ECO:0000256" key="7">
    <source>
        <dbReference type="ARBA" id="ARBA00022842"/>
    </source>
</evidence>
<evidence type="ECO:0000313" key="10">
    <source>
        <dbReference type="EMBL" id="TWH64556.1"/>
    </source>
</evidence>
<comment type="cofactor">
    <cofactor evidence="1">
        <name>Mg(2+)</name>
        <dbReference type="ChEBI" id="CHEBI:18420"/>
    </cofactor>
</comment>
<dbReference type="InterPro" id="IPR029044">
    <property type="entry name" value="Nucleotide-diphossugar_trans"/>
</dbReference>
<dbReference type="Gene3D" id="3.90.550.10">
    <property type="entry name" value="Spore Coat Polysaccharide Biosynthesis Protein SpsA, Chain A"/>
    <property type="match status" value="1"/>
</dbReference>
<evidence type="ECO:0000256" key="6">
    <source>
        <dbReference type="ARBA" id="ARBA00022723"/>
    </source>
</evidence>
<dbReference type="InterPro" id="IPR050748">
    <property type="entry name" value="Glycosyltrans_8_dom-fam"/>
</dbReference>
<dbReference type="Proteomes" id="UP000319627">
    <property type="component" value="Unassembled WGS sequence"/>
</dbReference>
<name>A0A562I155_9GAMM</name>
<dbReference type="PANTHER" id="PTHR13778">
    <property type="entry name" value="GLYCOSYLTRANSFERASE 8 DOMAIN-CONTAINING PROTEIN"/>
    <property type="match status" value="1"/>
</dbReference>
<dbReference type="OrthoDB" id="9807549at2"/>
<feature type="domain" description="Glycosyl transferase family 8 C-terminal" evidence="9">
    <location>
        <begin position="257"/>
        <end position="312"/>
    </location>
</feature>
<dbReference type="PANTHER" id="PTHR13778:SF47">
    <property type="entry name" value="LIPOPOLYSACCHARIDE 1,3-GALACTOSYLTRANSFERASE"/>
    <property type="match status" value="1"/>
</dbReference>
<comment type="caution">
    <text evidence="10">The sequence shown here is derived from an EMBL/GenBank/DDBJ whole genome shotgun (WGS) entry which is preliminary data.</text>
</comment>
<protein>
    <submittedName>
        <fullName evidence="10">UDP-D-galactose:(Glucosyl)LPS alpha-1,3-D-galactosyltransferase</fullName>
    </submittedName>
</protein>
<keyword evidence="4 10" id="KW-0328">Glycosyltransferase</keyword>
<keyword evidence="6" id="KW-0479">Metal-binding</keyword>
<dbReference type="GO" id="GO:0008918">
    <property type="term" value="F:lipopolysaccharide 3-alpha-galactosyltransferase activity"/>
    <property type="evidence" value="ECO:0007669"/>
    <property type="project" value="InterPro"/>
</dbReference>
<dbReference type="AlphaFoldDB" id="A0A562I155"/>
<dbReference type="SUPFAM" id="SSF53448">
    <property type="entry name" value="Nucleotide-diphospho-sugar transferases"/>
    <property type="match status" value="1"/>
</dbReference>
<dbReference type="RefSeq" id="WP_144571927.1">
    <property type="nucleotide sequence ID" value="NZ_VLKG01000008.1"/>
</dbReference>
<evidence type="ECO:0000256" key="5">
    <source>
        <dbReference type="ARBA" id="ARBA00022679"/>
    </source>
</evidence>
<dbReference type="EMBL" id="VLKG01000008">
    <property type="protein sequence ID" value="TWH64556.1"/>
    <property type="molecule type" value="Genomic_DNA"/>
</dbReference>
<keyword evidence="11" id="KW-1185">Reference proteome</keyword>
<evidence type="ECO:0000256" key="1">
    <source>
        <dbReference type="ARBA" id="ARBA00001946"/>
    </source>
</evidence>
<dbReference type="InterPro" id="IPR002495">
    <property type="entry name" value="Glyco_trans_8"/>
</dbReference>
<evidence type="ECO:0000259" key="9">
    <source>
        <dbReference type="Pfam" id="PF08437"/>
    </source>
</evidence>
<organism evidence="10 11">
    <name type="scientific">Azomonas agilis</name>
    <dbReference type="NCBI Taxonomy" id="116849"/>
    <lineage>
        <taxon>Bacteria</taxon>
        <taxon>Pseudomonadati</taxon>
        <taxon>Pseudomonadota</taxon>
        <taxon>Gammaproteobacteria</taxon>
        <taxon>Pseudomonadales</taxon>
        <taxon>Pseudomonadaceae</taxon>
        <taxon>Azomonas</taxon>
    </lineage>
</organism>
<evidence type="ECO:0000256" key="4">
    <source>
        <dbReference type="ARBA" id="ARBA00022676"/>
    </source>
</evidence>
<evidence type="ECO:0000313" key="11">
    <source>
        <dbReference type="Proteomes" id="UP000319627"/>
    </source>
</evidence>
<reference evidence="10 11" key="1">
    <citation type="submission" date="2019-07" db="EMBL/GenBank/DDBJ databases">
        <title>Genomic Encyclopedia of Type Strains, Phase I: the one thousand microbial genomes (KMG-I) project.</title>
        <authorList>
            <person name="Kyrpides N."/>
        </authorList>
    </citation>
    <scope>NUCLEOTIDE SEQUENCE [LARGE SCALE GENOMIC DNA]</scope>
    <source>
        <strain evidence="10 11">DSM 375</strain>
    </source>
</reference>
<dbReference type="Pfam" id="PF01501">
    <property type="entry name" value="Glyco_transf_8"/>
    <property type="match status" value="1"/>
</dbReference>
<evidence type="ECO:0000256" key="8">
    <source>
        <dbReference type="ARBA" id="ARBA00022985"/>
    </source>
</evidence>